<protein>
    <submittedName>
        <fullName evidence="1">Uncharacterized protein</fullName>
    </submittedName>
</protein>
<organism evidence="1 2">
    <name type="scientific">Ficus carica</name>
    <name type="common">Common fig</name>
    <dbReference type="NCBI Taxonomy" id="3494"/>
    <lineage>
        <taxon>Eukaryota</taxon>
        <taxon>Viridiplantae</taxon>
        <taxon>Streptophyta</taxon>
        <taxon>Embryophyta</taxon>
        <taxon>Tracheophyta</taxon>
        <taxon>Spermatophyta</taxon>
        <taxon>Magnoliopsida</taxon>
        <taxon>eudicotyledons</taxon>
        <taxon>Gunneridae</taxon>
        <taxon>Pentapetalae</taxon>
        <taxon>rosids</taxon>
        <taxon>fabids</taxon>
        <taxon>Rosales</taxon>
        <taxon>Moraceae</taxon>
        <taxon>Ficeae</taxon>
        <taxon>Ficus</taxon>
    </lineage>
</organism>
<name>A0AA87ZWT0_FICCA</name>
<sequence>MVSLSHSHVHFKPADQLFGYYSTAQDDRKPEITTSTGKEPESGRAFVVVVANAVTIIIDSENHQIFSAWERSWDAATVTAGHDLHRRRIKRIKLPM</sequence>
<reference evidence="1" key="1">
    <citation type="submission" date="2023-07" db="EMBL/GenBank/DDBJ databases">
        <title>draft genome sequence of fig (Ficus carica).</title>
        <authorList>
            <person name="Takahashi T."/>
            <person name="Nishimura K."/>
        </authorList>
    </citation>
    <scope>NUCLEOTIDE SEQUENCE</scope>
</reference>
<accession>A0AA87ZWT0</accession>
<dbReference type="AlphaFoldDB" id="A0AA87ZWT0"/>
<gene>
    <name evidence="1" type="ORF">TIFTF001_010625</name>
</gene>
<comment type="caution">
    <text evidence="1">The sequence shown here is derived from an EMBL/GenBank/DDBJ whole genome shotgun (WGS) entry which is preliminary data.</text>
</comment>
<evidence type="ECO:0000313" key="1">
    <source>
        <dbReference type="EMBL" id="GMN41404.1"/>
    </source>
</evidence>
<dbReference type="Proteomes" id="UP001187192">
    <property type="component" value="Unassembled WGS sequence"/>
</dbReference>
<evidence type="ECO:0000313" key="2">
    <source>
        <dbReference type="Proteomes" id="UP001187192"/>
    </source>
</evidence>
<dbReference type="EMBL" id="BTGU01000012">
    <property type="protein sequence ID" value="GMN41404.1"/>
    <property type="molecule type" value="Genomic_DNA"/>
</dbReference>
<keyword evidence="2" id="KW-1185">Reference proteome</keyword>
<proteinExistence type="predicted"/>